<dbReference type="Proteomes" id="UP000014585">
    <property type="component" value="Unassembled WGS sequence"/>
</dbReference>
<dbReference type="EMBL" id="ATDT01000003">
    <property type="protein sequence ID" value="EPF20738.1"/>
    <property type="molecule type" value="Genomic_DNA"/>
</dbReference>
<dbReference type="STRING" id="566551.HMPREF0201_00473"/>
<evidence type="ECO:0000256" key="1">
    <source>
        <dbReference type="SAM" id="MobiDB-lite"/>
    </source>
</evidence>
<comment type="caution">
    <text evidence="2">The sequence shown here is derived from an EMBL/GenBank/DDBJ whole genome shotgun (WGS) entry which is preliminary data.</text>
</comment>
<accession>S3J4C6</accession>
<gene>
    <name evidence="2" type="ORF">HMPREF0201_00473</name>
</gene>
<organism evidence="2 3">
    <name type="scientific">Cedecea davisae DSM 4568</name>
    <dbReference type="NCBI Taxonomy" id="566551"/>
    <lineage>
        <taxon>Bacteria</taxon>
        <taxon>Pseudomonadati</taxon>
        <taxon>Pseudomonadota</taxon>
        <taxon>Gammaproteobacteria</taxon>
        <taxon>Enterobacterales</taxon>
        <taxon>Enterobacteriaceae</taxon>
        <taxon>Cedecea</taxon>
    </lineage>
</organism>
<name>S3J4C6_9ENTR</name>
<evidence type="ECO:0000313" key="2">
    <source>
        <dbReference type="EMBL" id="EPF20738.1"/>
    </source>
</evidence>
<evidence type="ECO:0000313" key="3">
    <source>
        <dbReference type="Proteomes" id="UP000014585"/>
    </source>
</evidence>
<feature type="region of interest" description="Disordered" evidence="1">
    <location>
        <begin position="1"/>
        <end position="27"/>
    </location>
</feature>
<dbReference type="AlphaFoldDB" id="S3J4C6"/>
<reference evidence="2 3" key="1">
    <citation type="submission" date="2013-04" db="EMBL/GenBank/DDBJ databases">
        <authorList>
            <person name="Weinstock G."/>
            <person name="Sodergren E."/>
            <person name="Lobos E.A."/>
            <person name="Fulton L."/>
            <person name="Fulton R."/>
            <person name="Courtney L."/>
            <person name="Fronick C."/>
            <person name="O'Laughlin M."/>
            <person name="Godfrey J."/>
            <person name="Wilson R.M."/>
            <person name="Miner T."/>
            <person name="Farmer C."/>
            <person name="Delehaunty K."/>
            <person name="Cordes M."/>
            <person name="Minx P."/>
            <person name="Tomlinson C."/>
            <person name="Chen J."/>
            <person name="Wollam A."/>
            <person name="Pepin K.H."/>
            <person name="Palsikar V.B."/>
            <person name="Zhang X."/>
            <person name="Suruliraj S."/>
            <person name="Perna N.T."/>
            <person name="Plunkett G."/>
            <person name="Warren W."/>
            <person name="Mitreva M."/>
            <person name="Mardis E.R."/>
            <person name="Wilson R.K."/>
        </authorList>
    </citation>
    <scope>NUCLEOTIDE SEQUENCE [LARGE SCALE GENOMIC DNA]</scope>
    <source>
        <strain evidence="2 3">DSM 4568</strain>
    </source>
</reference>
<dbReference type="HOGENOM" id="CLU_3041653_0_0_6"/>
<protein>
    <submittedName>
        <fullName evidence="2">Uncharacterized protein</fullName>
    </submittedName>
</protein>
<proteinExistence type="predicted"/>
<sequence length="54" mass="6047">MLPIVPLKNSSEKKYQVSPHRRDSGSGRGIIIRRQAAVYDLSGWKAENFFSSAP</sequence>
<feature type="compositionally biased region" description="Basic and acidic residues" evidence="1">
    <location>
        <begin position="10"/>
        <end position="25"/>
    </location>
</feature>